<protein>
    <recommendedName>
        <fullName evidence="4">Transcription factor TFIIB cyclin-like domain-containing protein</fullName>
    </recommendedName>
</protein>
<dbReference type="Gene3D" id="1.10.472.10">
    <property type="entry name" value="Cyclin-like"/>
    <property type="match status" value="1"/>
</dbReference>
<evidence type="ECO:0000256" key="3">
    <source>
        <dbReference type="SAM" id="MobiDB-lite"/>
    </source>
</evidence>
<organism evidence="5 6">
    <name type="scientific">Thlaspi arvense</name>
    <name type="common">Field penny-cress</name>
    <dbReference type="NCBI Taxonomy" id="13288"/>
    <lineage>
        <taxon>Eukaryota</taxon>
        <taxon>Viridiplantae</taxon>
        <taxon>Streptophyta</taxon>
        <taxon>Embryophyta</taxon>
        <taxon>Tracheophyta</taxon>
        <taxon>Spermatophyta</taxon>
        <taxon>Magnoliopsida</taxon>
        <taxon>eudicotyledons</taxon>
        <taxon>Gunneridae</taxon>
        <taxon>Pentapetalae</taxon>
        <taxon>rosids</taxon>
        <taxon>malvids</taxon>
        <taxon>Brassicales</taxon>
        <taxon>Brassicaceae</taxon>
        <taxon>Thlaspideae</taxon>
        <taxon>Thlaspi</taxon>
    </lineage>
</organism>
<dbReference type="GO" id="GO:0017025">
    <property type="term" value="F:TBP-class protein binding"/>
    <property type="evidence" value="ECO:0007669"/>
    <property type="project" value="InterPro"/>
</dbReference>
<dbReference type="PRINTS" id="PR00685">
    <property type="entry name" value="TIFACTORIIB"/>
</dbReference>
<dbReference type="AlphaFoldDB" id="A0AAU9SHJ7"/>
<evidence type="ECO:0000313" key="5">
    <source>
        <dbReference type="EMBL" id="CAH2063844.1"/>
    </source>
</evidence>
<keyword evidence="1" id="KW-0805">Transcription regulation</keyword>
<keyword evidence="6" id="KW-1185">Reference proteome</keyword>
<dbReference type="Gene3D" id="1.10.472.170">
    <property type="match status" value="1"/>
</dbReference>
<dbReference type="GO" id="GO:0005634">
    <property type="term" value="C:nucleus"/>
    <property type="evidence" value="ECO:0007669"/>
    <property type="project" value="TreeGrafter"/>
</dbReference>
<dbReference type="Pfam" id="PF00382">
    <property type="entry name" value="TFIIB"/>
    <property type="match status" value="1"/>
</dbReference>
<evidence type="ECO:0000313" key="6">
    <source>
        <dbReference type="Proteomes" id="UP000836841"/>
    </source>
</evidence>
<dbReference type="GO" id="GO:0070897">
    <property type="term" value="P:transcription preinitiation complex assembly"/>
    <property type="evidence" value="ECO:0007669"/>
    <property type="project" value="InterPro"/>
</dbReference>
<feature type="region of interest" description="Disordered" evidence="3">
    <location>
        <begin position="1"/>
        <end position="28"/>
    </location>
</feature>
<gene>
    <name evidence="5" type="ORF">TAV2_LOCUS18168</name>
</gene>
<name>A0AAU9SHJ7_THLAR</name>
<dbReference type="PANTHER" id="PTHR11618">
    <property type="entry name" value="TRANSCRIPTION INITIATION FACTOR IIB-RELATED"/>
    <property type="match status" value="1"/>
</dbReference>
<dbReference type="PANTHER" id="PTHR11618:SF79">
    <property type="entry name" value="CYCLIN FAMILY PROTEIN"/>
    <property type="match status" value="1"/>
</dbReference>
<accession>A0AAU9SHJ7</accession>
<dbReference type="InterPro" id="IPR013150">
    <property type="entry name" value="TFIIB_cyclin"/>
</dbReference>
<dbReference type="EMBL" id="OU466861">
    <property type="protein sequence ID" value="CAH2063844.1"/>
    <property type="molecule type" value="Genomic_DNA"/>
</dbReference>
<sequence length="518" mass="56333">MNRLGGPRGPRLLKKGRASRETVRVSQANGQKKRHWFWLRGHQTARSSLTQSTTLIDGLNIRGRFGCKSKAGIVIDCVARKISCSECGLDFGPSIVATEPDNGSSGDFLSLTLGNSRHRGSDPVSIATTEPMNTSSDDFLLYDLGNSQNRGSDPVSEATTEPNNDYVQKTGFDPLLIATTKPIKASSDDVTIAAMSDRLGLLATVKNEAIEISKKIKSDSRGVRRNVRFAACIYIACRLNHMALTIDEISSVADGASASHIANASRSIAEKLDLKCAPLMQIRASEFAKRFCSTLQMDSQVVTAAQEAAEASTGFVNRYTPSLFGQFLELSRCMETHMMQQTYELCFEAAVAAVVVYVIARVSYEKKLLTAIMEATGVKETTINETYKDLYPYLSTITPKWFANAKDLKKLDNKEVYGTEGKETDTSLSDNQRKQNAYPEKQATKLGSPGQDFLNLLFGKYTSNTALASHSCISPKSLVTSSLASVHSPAQTDSCSPLGVEMAAASFDVQGTPCLLRM</sequence>
<dbReference type="InterPro" id="IPR036915">
    <property type="entry name" value="Cyclin-like_sf"/>
</dbReference>
<evidence type="ECO:0000256" key="2">
    <source>
        <dbReference type="ARBA" id="ARBA00023163"/>
    </source>
</evidence>
<proteinExistence type="predicted"/>
<evidence type="ECO:0000256" key="1">
    <source>
        <dbReference type="ARBA" id="ARBA00023015"/>
    </source>
</evidence>
<feature type="region of interest" description="Disordered" evidence="3">
    <location>
        <begin position="420"/>
        <end position="441"/>
    </location>
</feature>
<feature type="domain" description="Transcription factor TFIIB cyclin-like" evidence="4">
    <location>
        <begin position="191"/>
        <end position="253"/>
    </location>
</feature>
<dbReference type="InterPro" id="IPR000812">
    <property type="entry name" value="TFIIB"/>
</dbReference>
<evidence type="ECO:0000259" key="4">
    <source>
        <dbReference type="Pfam" id="PF00382"/>
    </source>
</evidence>
<dbReference type="SUPFAM" id="SSF47954">
    <property type="entry name" value="Cyclin-like"/>
    <property type="match status" value="2"/>
</dbReference>
<reference evidence="5 6" key="1">
    <citation type="submission" date="2022-03" db="EMBL/GenBank/DDBJ databases">
        <authorList>
            <person name="Nunn A."/>
            <person name="Chopra R."/>
            <person name="Nunn A."/>
            <person name="Contreras Garrido A."/>
        </authorList>
    </citation>
    <scope>NUCLEOTIDE SEQUENCE [LARGE SCALE GENOMIC DNA]</scope>
</reference>
<dbReference type="GO" id="GO:0097550">
    <property type="term" value="C:transcription preinitiation complex"/>
    <property type="evidence" value="ECO:0007669"/>
    <property type="project" value="TreeGrafter"/>
</dbReference>
<dbReference type="Proteomes" id="UP000836841">
    <property type="component" value="Chromosome 5"/>
</dbReference>
<keyword evidence="2" id="KW-0804">Transcription</keyword>